<dbReference type="InterPro" id="IPR052575">
    <property type="entry name" value="SSU_processome_comp_20"/>
</dbReference>
<accession>A0ABC8JMC3</accession>
<name>A0ABC8JMC3_ERUVS</name>
<evidence type="ECO:0000313" key="2">
    <source>
        <dbReference type="Proteomes" id="UP001642260"/>
    </source>
</evidence>
<gene>
    <name evidence="1" type="ORF">ERUC_LOCUS13084</name>
</gene>
<protein>
    <submittedName>
        <fullName evidence="1">Uncharacterized protein</fullName>
    </submittedName>
</protein>
<evidence type="ECO:0000313" key="1">
    <source>
        <dbReference type="EMBL" id="CAH8334307.1"/>
    </source>
</evidence>
<organism evidence="1 2">
    <name type="scientific">Eruca vesicaria subsp. sativa</name>
    <name type="common">Garden rocket</name>
    <name type="synonym">Eruca sativa</name>
    <dbReference type="NCBI Taxonomy" id="29727"/>
    <lineage>
        <taxon>Eukaryota</taxon>
        <taxon>Viridiplantae</taxon>
        <taxon>Streptophyta</taxon>
        <taxon>Embryophyta</taxon>
        <taxon>Tracheophyta</taxon>
        <taxon>Spermatophyta</taxon>
        <taxon>Magnoliopsida</taxon>
        <taxon>eudicotyledons</taxon>
        <taxon>Gunneridae</taxon>
        <taxon>Pentapetalae</taxon>
        <taxon>rosids</taxon>
        <taxon>malvids</taxon>
        <taxon>Brassicales</taxon>
        <taxon>Brassicaceae</taxon>
        <taxon>Brassiceae</taxon>
        <taxon>Eruca</taxon>
    </lineage>
</organism>
<dbReference type="EMBL" id="CAKOAT010124599">
    <property type="protein sequence ID" value="CAH8334307.1"/>
    <property type="molecule type" value="Genomic_DNA"/>
</dbReference>
<reference evidence="1 2" key="1">
    <citation type="submission" date="2022-03" db="EMBL/GenBank/DDBJ databases">
        <authorList>
            <person name="Macdonald S."/>
            <person name="Ahmed S."/>
            <person name="Newling K."/>
        </authorList>
    </citation>
    <scope>NUCLEOTIDE SEQUENCE [LARGE SCALE GENOMIC DNA]</scope>
</reference>
<dbReference type="Proteomes" id="UP001642260">
    <property type="component" value="Unassembled WGS sequence"/>
</dbReference>
<dbReference type="PANTHER" id="PTHR17695">
    <property type="entry name" value="SMALL SUBUNIT PROCESSOME COMPONENT 20 HOMOLOG"/>
    <property type="match status" value="1"/>
</dbReference>
<comment type="caution">
    <text evidence="1">The sequence shown here is derived from an EMBL/GenBank/DDBJ whole genome shotgun (WGS) entry which is preliminary data.</text>
</comment>
<keyword evidence="2" id="KW-1185">Reference proteome</keyword>
<dbReference type="PANTHER" id="PTHR17695:SF11">
    <property type="entry name" value="SMALL SUBUNIT PROCESSOME COMPONENT 20 HOMOLOG"/>
    <property type="match status" value="1"/>
</dbReference>
<sequence>MLRRYLRLRNPTIEELFPFLLGKPSKGSTFLKDGLVELRDQNTSADFISFYEELLPYAQTQQLIKLHIELIFSKLVSELQMDARFSLDPILRLIAALSGDLREEFVPFLPRVVNSLVILLNNGGLKDAETIEQIFTSWSKIMDYLRFYFAGDIRCALRNTLELRYYPSDIVNERMTKSMACVVRPARLSQLEKGIKMILSEVAEQPERAARAGFLYYDMMVRLQRS</sequence>
<dbReference type="AlphaFoldDB" id="A0ABC8JMC3"/>
<proteinExistence type="predicted"/>